<dbReference type="Gene3D" id="3.30.420.40">
    <property type="match status" value="1"/>
</dbReference>
<dbReference type="AlphaFoldDB" id="A0A816KZW9"/>
<dbReference type="EMBL" id="CAJOBJ010040920">
    <property type="protein sequence ID" value="CAF4325805.1"/>
    <property type="molecule type" value="Genomic_DNA"/>
</dbReference>
<dbReference type="Pfam" id="PF01150">
    <property type="entry name" value="GDA1_CD39"/>
    <property type="match status" value="1"/>
</dbReference>
<organism evidence="3 7">
    <name type="scientific">Rotaria magnacalcarata</name>
    <dbReference type="NCBI Taxonomy" id="392030"/>
    <lineage>
        <taxon>Eukaryota</taxon>
        <taxon>Metazoa</taxon>
        <taxon>Spiralia</taxon>
        <taxon>Gnathifera</taxon>
        <taxon>Rotifera</taxon>
        <taxon>Eurotatoria</taxon>
        <taxon>Bdelloidea</taxon>
        <taxon>Philodinida</taxon>
        <taxon>Philodinidae</taxon>
        <taxon>Rotaria</taxon>
    </lineage>
</organism>
<dbReference type="EMBL" id="CAJOBI010037040">
    <property type="protein sequence ID" value="CAF4305045.1"/>
    <property type="molecule type" value="Genomic_DNA"/>
</dbReference>
<comment type="caution">
    <text evidence="3">The sequence shown here is derived from an EMBL/GenBank/DDBJ whole genome shotgun (WGS) entry which is preliminary data.</text>
</comment>
<proteinExistence type="inferred from homology"/>
<evidence type="ECO:0000313" key="5">
    <source>
        <dbReference type="EMBL" id="CAF4305045.1"/>
    </source>
</evidence>
<reference evidence="3" key="1">
    <citation type="submission" date="2021-02" db="EMBL/GenBank/DDBJ databases">
        <authorList>
            <person name="Nowell W R."/>
        </authorList>
    </citation>
    <scope>NUCLEOTIDE SEQUENCE</scope>
</reference>
<dbReference type="Proteomes" id="UP000681720">
    <property type="component" value="Unassembled WGS sequence"/>
</dbReference>
<evidence type="ECO:0000313" key="3">
    <source>
        <dbReference type="EMBL" id="CAF1928849.1"/>
    </source>
</evidence>
<evidence type="ECO:0000313" key="4">
    <source>
        <dbReference type="EMBL" id="CAF4201385.1"/>
    </source>
</evidence>
<dbReference type="Proteomes" id="UP000676336">
    <property type="component" value="Unassembled WGS sequence"/>
</dbReference>
<feature type="non-terminal residue" evidence="3">
    <location>
        <position position="86"/>
    </location>
</feature>
<dbReference type="Proteomes" id="UP000663824">
    <property type="component" value="Unassembled WGS sequence"/>
</dbReference>
<protein>
    <submittedName>
        <fullName evidence="3">Uncharacterized protein</fullName>
    </submittedName>
</protein>
<evidence type="ECO:0000256" key="1">
    <source>
        <dbReference type="ARBA" id="ARBA00009283"/>
    </source>
</evidence>
<feature type="non-terminal residue" evidence="3">
    <location>
        <position position="1"/>
    </location>
</feature>
<dbReference type="Proteomes" id="UP000681967">
    <property type="component" value="Unassembled WGS sequence"/>
</dbReference>
<evidence type="ECO:0000313" key="6">
    <source>
        <dbReference type="EMBL" id="CAF4325805.1"/>
    </source>
</evidence>
<name>A0A816KZW9_9BILA</name>
<sequence length="86" mass="9271">DLFRWPADKSDGLGETSRITQVKACNVPGGAITSISDPTLANAKEYFDSAMSDCISEIPSTRKSRAYIFLGGTAGLRLFNMSNSSY</sequence>
<keyword evidence="2" id="KW-0378">Hydrolase</keyword>
<accession>A0A816KZW9</accession>
<dbReference type="InterPro" id="IPR000407">
    <property type="entry name" value="GDA1_CD39_NTPase"/>
</dbReference>
<comment type="similarity">
    <text evidence="1">Belongs to the GDA1/CD39 NTPase family.</text>
</comment>
<evidence type="ECO:0000256" key="2">
    <source>
        <dbReference type="ARBA" id="ARBA00022801"/>
    </source>
</evidence>
<dbReference type="GO" id="GO:0016787">
    <property type="term" value="F:hydrolase activity"/>
    <property type="evidence" value="ECO:0007669"/>
    <property type="project" value="UniProtKB-KW"/>
</dbReference>
<evidence type="ECO:0000313" key="7">
    <source>
        <dbReference type="Proteomes" id="UP000663824"/>
    </source>
</evidence>
<dbReference type="EMBL" id="CAJNRE010000568">
    <property type="protein sequence ID" value="CAF1928849.1"/>
    <property type="molecule type" value="Genomic_DNA"/>
</dbReference>
<dbReference type="EMBL" id="CAJOBH010017742">
    <property type="protein sequence ID" value="CAF4201385.1"/>
    <property type="molecule type" value="Genomic_DNA"/>
</dbReference>
<gene>
    <name evidence="4" type="ORF">BYL167_LOCUS23659</name>
    <name evidence="6" type="ORF">GIL414_LOCUS26898</name>
    <name evidence="3" type="ORF">MBJ925_LOCUS3809</name>
    <name evidence="5" type="ORF">SMN809_LOCUS26281</name>
</gene>